<dbReference type="OrthoDB" id="2752996at2759"/>
<proteinExistence type="predicted"/>
<reference evidence="1 2" key="1">
    <citation type="submission" date="2014-04" db="EMBL/GenBank/DDBJ databases">
        <authorList>
            <consortium name="DOE Joint Genome Institute"/>
            <person name="Kuo A."/>
            <person name="Tarkka M."/>
            <person name="Buscot F."/>
            <person name="Kohler A."/>
            <person name="Nagy L.G."/>
            <person name="Floudas D."/>
            <person name="Copeland A."/>
            <person name="Barry K.W."/>
            <person name="Cichocki N."/>
            <person name="Veneault-Fourrey C."/>
            <person name="LaButti K."/>
            <person name="Lindquist E.A."/>
            <person name="Lipzen A."/>
            <person name="Lundell T."/>
            <person name="Morin E."/>
            <person name="Murat C."/>
            <person name="Sun H."/>
            <person name="Tunlid A."/>
            <person name="Henrissat B."/>
            <person name="Grigoriev I.V."/>
            <person name="Hibbett D.S."/>
            <person name="Martin F."/>
            <person name="Nordberg H.P."/>
            <person name="Cantor M.N."/>
            <person name="Hua S.X."/>
        </authorList>
    </citation>
    <scope>NUCLEOTIDE SEQUENCE [LARGE SCALE GENOMIC DNA]</scope>
    <source>
        <strain evidence="1 2">F 1598</strain>
    </source>
</reference>
<dbReference type="Proteomes" id="UP000054166">
    <property type="component" value="Unassembled WGS sequence"/>
</dbReference>
<protein>
    <recommendedName>
        <fullName evidence="3">Reverse transcriptase zinc-binding domain-containing protein</fullName>
    </recommendedName>
</protein>
<keyword evidence="2" id="KW-1185">Reference proteome</keyword>
<evidence type="ECO:0008006" key="3">
    <source>
        <dbReference type="Google" id="ProtNLM"/>
    </source>
</evidence>
<gene>
    <name evidence="1" type="ORF">PILCRDRAFT_71572</name>
</gene>
<evidence type="ECO:0000313" key="1">
    <source>
        <dbReference type="EMBL" id="KIM81883.1"/>
    </source>
</evidence>
<dbReference type="InParanoid" id="A0A0C3B6L4"/>
<accession>A0A0C3B6L4</accession>
<dbReference type="EMBL" id="KN832997">
    <property type="protein sequence ID" value="KIM81883.1"/>
    <property type="molecule type" value="Genomic_DNA"/>
</dbReference>
<organism evidence="1 2">
    <name type="scientific">Piloderma croceum (strain F 1598)</name>
    <dbReference type="NCBI Taxonomy" id="765440"/>
    <lineage>
        <taxon>Eukaryota</taxon>
        <taxon>Fungi</taxon>
        <taxon>Dikarya</taxon>
        <taxon>Basidiomycota</taxon>
        <taxon>Agaricomycotina</taxon>
        <taxon>Agaricomycetes</taxon>
        <taxon>Agaricomycetidae</taxon>
        <taxon>Atheliales</taxon>
        <taxon>Atheliaceae</taxon>
        <taxon>Piloderma</taxon>
    </lineage>
</organism>
<dbReference type="HOGENOM" id="CLU_044484_3_0_1"/>
<reference evidence="2" key="2">
    <citation type="submission" date="2015-01" db="EMBL/GenBank/DDBJ databases">
        <title>Evolutionary Origins and Diversification of the Mycorrhizal Mutualists.</title>
        <authorList>
            <consortium name="DOE Joint Genome Institute"/>
            <consortium name="Mycorrhizal Genomics Consortium"/>
            <person name="Kohler A."/>
            <person name="Kuo A."/>
            <person name="Nagy L.G."/>
            <person name="Floudas D."/>
            <person name="Copeland A."/>
            <person name="Barry K.W."/>
            <person name="Cichocki N."/>
            <person name="Veneault-Fourrey C."/>
            <person name="LaButti K."/>
            <person name="Lindquist E.A."/>
            <person name="Lipzen A."/>
            <person name="Lundell T."/>
            <person name="Morin E."/>
            <person name="Murat C."/>
            <person name="Riley R."/>
            <person name="Ohm R."/>
            <person name="Sun H."/>
            <person name="Tunlid A."/>
            <person name="Henrissat B."/>
            <person name="Grigoriev I.V."/>
            <person name="Hibbett D.S."/>
            <person name="Martin F."/>
        </authorList>
    </citation>
    <scope>NUCLEOTIDE SEQUENCE [LARGE SCALE GENOMIC DNA]</scope>
    <source>
        <strain evidence="2">F 1598</strain>
    </source>
</reference>
<name>A0A0C3B6L4_PILCF</name>
<dbReference type="AlphaFoldDB" id="A0A0C3B6L4"/>
<evidence type="ECO:0000313" key="2">
    <source>
        <dbReference type="Proteomes" id="UP000054166"/>
    </source>
</evidence>
<sequence length="285" mass="33026">MSYLNVEHKVLFRAIAANLRNRGAPTSFQAVPKASRELGTKEALKLAEAGTQKEVLDEPDLTVIPKFNITGAQLSVMTQKAAYQSICDRKSDQRRRGTAQMLDSARYEVLWTFQRIPLDGTIWNSSKNKDFSKSFRTFLWRTIHRTQKIGTYWLNITNFEQRGICHRCDVIEDIEHIIFSCDIPGQAIIWSATKDLWARKHNYWPGIRCIGSITSCGLTDFRDEQEKPVPGANRLYRILISEATHLIWKLRNERIFKHESEEQWPPATEIHNRWLAIINARLTLD</sequence>